<evidence type="ECO:0000313" key="5">
    <source>
        <dbReference type="Proteomes" id="UP001597101"/>
    </source>
</evidence>
<protein>
    <submittedName>
        <fullName evidence="4">AprI/Inh family metalloprotease inhibitor</fullName>
    </submittedName>
</protein>
<name>A0ABW3FHI6_9HYPH</name>
<evidence type="ECO:0000259" key="3">
    <source>
        <dbReference type="Pfam" id="PF02974"/>
    </source>
</evidence>
<gene>
    <name evidence="4" type="ORF">ACFQ14_09775</name>
</gene>
<dbReference type="InterPro" id="IPR016085">
    <property type="entry name" value="Protease_inh_B-barrel_dom"/>
</dbReference>
<dbReference type="InterPro" id="IPR021140">
    <property type="entry name" value="Inh/Omp19"/>
</dbReference>
<dbReference type="SUPFAM" id="SSF50882">
    <property type="entry name" value="beta-Barrel protease inhibitors"/>
    <property type="match status" value="1"/>
</dbReference>
<evidence type="ECO:0000256" key="1">
    <source>
        <dbReference type="ARBA" id="ARBA00022729"/>
    </source>
</evidence>
<keyword evidence="4" id="KW-0646">Protease inhibitor</keyword>
<proteinExistence type="predicted"/>
<sequence>MVVSASTTDIKRASSHAKPTTWAALAALGLAVAMTGCTRTSDINQAGLFSSSSNQADPLPPTPTSRVQSGQLQPASPTPPPPPVQTAPPQTAVPAPQTAVPEAPSSSQPPDQLANVEPSPAPVQSSQPVTRQALIGRWTVSGGGSNCDIFLALTKWGSGFRAAGRQCGGVGIGNVSSWNVTNNQVLLYDDGGKQIASLRRTGEERYSGGGLTFSR</sequence>
<feature type="region of interest" description="Disordered" evidence="2">
    <location>
        <begin position="48"/>
        <end position="129"/>
    </location>
</feature>
<dbReference type="RefSeq" id="WP_377212550.1">
    <property type="nucleotide sequence ID" value="NZ_JBHTJV010000009.1"/>
</dbReference>
<dbReference type="Proteomes" id="UP001597101">
    <property type="component" value="Unassembled WGS sequence"/>
</dbReference>
<evidence type="ECO:0000313" key="4">
    <source>
        <dbReference type="EMBL" id="MFD0916695.1"/>
    </source>
</evidence>
<dbReference type="Gene3D" id="2.40.128.10">
    <property type="match status" value="1"/>
</dbReference>
<keyword evidence="4" id="KW-0483">Metalloprotease inhibitor</keyword>
<feature type="compositionally biased region" description="Low complexity" evidence="2">
    <location>
        <begin position="87"/>
        <end position="104"/>
    </location>
</feature>
<accession>A0ABW3FHI6</accession>
<organism evidence="4 5">
    <name type="scientific">Pseudahrensia aquimaris</name>
    <dbReference type="NCBI Taxonomy" id="744461"/>
    <lineage>
        <taxon>Bacteria</taxon>
        <taxon>Pseudomonadati</taxon>
        <taxon>Pseudomonadota</taxon>
        <taxon>Alphaproteobacteria</taxon>
        <taxon>Hyphomicrobiales</taxon>
        <taxon>Ahrensiaceae</taxon>
        <taxon>Pseudahrensia</taxon>
    </lineage>
</organism>
<comment type="caution">
    <text evidence="4">The sequence shown here is derived from an EMBL/GenBank/DDBJ whole genome shotgun (WGS) entry which is preliminary data.</text>
</comment>
<evidence type="ECO:0000256" key="2">
    <source>
        <dbReference type="SAM" id="MobiDB-lite"/>
    </source>
</evidence>
<feature type="domain" description="Alkaline proteinase inhibitor/ Outer membrane lipoprotein Omp19" evidence="3">
    <location>
        <begin position="130"/>
        <end position="208"/>
    </location>
</feature>
<keyword evidence="4" id="KW-0481">Metalloenzyme inhibitor</keyword>
<dbReference type="EMBL" id="JBHTJV010000009">
    <property type="protein sequence ID" value="MFD0916695.1"/>
    <property type="molecule type" value="Genomic_DNA"/>
</dbReference>
<dbReference type="Pfam" id="PF02974">
    <property type="entry name" value="Inh"/>
    <property type="match status" value="1"/>
</dbReference>
<feature type="compositionally biased region" description="Pro residues" evidence="2">
    <location>
        <begin position="76"/>
        <end position="86"/>
    </location>
</feature>
<keyword evidence="1" id="KW-0732">Signal</keyword>
<dbReference type="GO" id="GO:0030414">
    <property type="term" value="F:peptidase inhibitor activity"/>
    <property type="evidence" value="ECO:0007669"/>
    <property type="project" value="UniProtKB-KW"/>
</dbReference>
<reference evidence="5" key="1">
    <citation type="journal article" date="2019" name="Int. J. Syst. Evol. Microbiol.">
        <title>The Global Catalogue of Microorganisms (GCM) 10K type strain sequencing project: providing services to taxonomists for standard genome sequencing and annotation.</title>
        <authorList>
            <consortium name="The Broad Institute Genomics Platform"/>
            <consortium name="The Broad Institute Genome Sequencing Center for Infectious Disease"/>
            <person name="Wu L."/>
            <person name="Ma J."/>
        </authorList>
    </citation>
    <scope>NUCLEOTIDE SEQUENCE [LARGE SCALE GENOMIC DNA]</scope>
    <source>
        <strain evidence="5">CCUG 60023</strain>
    </source>
</reference>
<keyword evidence="5" id="KW-1185">Reference proteome</keyword>